<keyword evidence="2" id="KW-1185">Reference proteome</keyword>
<proteinExistence type="predicted"/>
<name>A0ABQ4T6G6_METOR</name>
<dbReference type="EMBL" id="BPQV01000002">
    <property type="protein sequence ID" value="GJE26034.1"/>
    <property type="molecule type" value="Genomic_DNA"/>
</dbReference>
<comment type="caution">
    <text evidence="1">The sequence shown here is derived from an EMBL/GenBank/DDBJ whole genome shotgun (WGS) entry which is preliminary data.</text>
</comment>
<sequence length="59" mass="6570">MRFEVRENSPGHWAWSLYLGDAIPIARSEAGYPSPIQARAAAAEFARAVALASEELRRR</sequence>
<reference evidence="1" key="1">
    <citation type="journal article" date="2021" name="Front. Microbiol.">
        <title>Comprehensive Comparative Genomics and Phenotyping of Methylobacterium Species.</title>
        <authorList>
            <person name="Alessa O."/>
            <person name="Ogura Y."/>
            <person name="Fujitani Y."/>
            <person name="Takami H."/>
            <person name="Hayashi T."/>
            <person name="Sahin N."/>
            <person name="Tani A."/>
        </authorList>
    </citation>
    <scope>NUCLEOTIDE SEQUENCE</scope>
    <source>
        <strain evidence="1">NBRC 15689</strain>
    </source>
</reference>
<dbReference type="Proteomes" id="UP001055156">
    <property type="component" value="Unassembled WGS sequence"/>
</dbReference>
<reference evidence="1" key="2">
    <citation type="submission" date="2021-08" db="EMBL/GenBank/DDBJ databases">
        <authorList>
            <person name="Tani A."/>
            <person name="Ola A."/>
            <person name="Ogura Y."/>
            <person name="Katsura K."/>
            <person name="Hayashi T."/>
        </authorList>
    </citation>
    <scope>NUCLEOTIDE SEQUENCE</scope>
    <source>
        <strain evidence="1">NBRC 15689</strain>
    </source>
</reference>
<evidence type="ECO:0000313" key="1">
    <source>
        <dbReference type="EMBL" id="GJE26034.1"/>
    </source>
</evidence>
<evidence type="ECO:0008006" key="3">
    <source>
        <dbReference type="Google" id="ProtNLM"/>
    </source>
</evidence>
<accession>A0ABQ4T6G6</accession>
<evidence type="ECO:0000313" key="2">
    <source>
        <dbReference type="Proteomes" id="UP001055156"/>
    </source>
</evidence>
<gene>
    <name evidence="1" type="ORF">LKMONMHP_0878</name>
</gene>
<dbReference type="RefSeq" id="WP_238309981.1">
    <property type="nucleotide sequence ID" value="NZ_BPQV01000002.1"/>
</dbReference>
<dbReference type="InterPro" id="IPR036913">
    <property type="entry name" value="YegP-like_sf"/>
</dbReference>
<protein>
    <recommendedName>
        <fullName evidence="3">DUF1508 domain-containing protein</fullName>
    </recommendedName>
</protein>
<organism evidence="1 2">
    <name type="scientific">Methylobacterium organophilum</name>
    <dbReference type="NCBI Taxonomy" id="410"/>
    <lineage>
        <taxon>Bacteria</taxon>
        <taxon>Pseudomonadati</taxon>
        <taxon>Pseudomonadota</taxon>
        <taxon>Alphaproteobacteria</taxon>
        <taxon>Hyphomicrobiales</taxon>
        <taxon>Methylobacteriaceae</taxon>
        <taxon>Methylobacterium</taxon>
    </lineage>
</organism>
<dbReference type="SUPFAM" id="SSF160113">
    <property type="entry name" value="YegP-like"/>
    <property type="match status" value="1"/>
</dbReference>